<feature type="region of interest" description="Disordered" evidence="1">
    <location>
        <begin position="74"/>
        <end position="153"/>
    </location>
</feature>
<sequence>MSWFYVAMQREPVVMWSCFIGFTGENPPNPFPRPSRLTPFRDVAHTEGFFSSLHPIQLWGCSSRADDAARVTAAARRPDCPNTQTVTRLSSSSKPSHRPSSFSQTDDDFSTFASPSTGMMLPVVVPPIRDAFSGTKPKAPPSPHLVAKALTGK</sequence>
<accession>C1EEH6</accession>
<evidence type="ECO:0000313" key="2">
    <source>
        <dbReference type="EMBL" id="ACO66538.1"/>
    </source>
</evidence>
<reference evidence="2 3" key="1">
    <citation type="journal article" date="2009" name="Science">
        <title>Green evolution and dynamic adaptations revealed by genomes of the marine picoeukaryotes Micromonas.</title>
        <authorList>
            <person name="Worden A.Z."/>
            <person name="Lee J.H."/>
            <person name="Mock T."/>
            <person name="Rouze P."/>
            <person name="Simmons M.P."/>
            <person name="Aerts A.L."/>
            <person name="Allen A.E."/>
            <person name="Cuvelier M.L."/>
            <person name="Derelle E."/>
            <person name="Everett M.V."/>
            <person name="Foulon E."/>
            <person name="Grimwood J."/>
            <person name="Gundlach H."/>
            <person name="Henrissat B."/>
            <person name="Napoli C."/>
            <person name="McDonald S.M."/>
            <person name="Parker M.S."/>
            <person name="Rombauts S."/>
            <person name="Salamov A."/>
            <person name="Von Dassow P."/>
            <person name="Badger J.H."/>
            <person name="Coutinho P.M."/>
            <person name="Demir E."/>
            <person name="Dubchak I."/>
            <person name="Gentemann C."/>
            <person name="Eikrem W."/>
            <person name="Gready J.E."/>
            <person name="John U."/>
            <person name="Lanier W."/>
            <person name="Lindquist E.A."/>
            <person name="Lucas S."/>
            <person name="Mayer K.F."/>
            <person name="Moreau H."/>
            <person name="Not F."/>
            <person name="Otillar R."/>
            <person name="Panaud O."/>
            <person name="Pangilinan J."/>
            <person name="Paulsen I."/>
            <person name="Piegu B."/>
            <person name="Poliakov A."/>
            <person name="Robbens S."/>
            <person name="Schmutz J."/>
            <person name="Toulza E."/>
            <person name="Wyss T."/>
            <person name="Zelensky A."/>
            <person name="Zhou K."/>
            <person name="Armbrust E.V."/>
            <person name="Bhattacharya D."/>
            <person name="Goodenough U.W."/>
            <person name="Van de Peer Y."/>
            <person name="Grigoriev I.V."/>
        </authorList>
    </citation>
    <scope>NUCLEOTIDE SEQUENCE [LARGE SCALE GENOMIC DNA]</scope>
    <source>
        <strain evidence="3">RCC299 / NOUM17</strain>
    </source>
</reference>
<dbReference type="Proteomes" id="UP000002009">
    <property type="component" value="Chromosome 11"/>
</dbReference>
<gene>
    <name evidence="2" type="ORF">MICPUN_62626</name>
</gene>
<name>C1EEH6_MICCC</name>
<dbReference type="RefSeq" id="XP_002505280.1">
    <property type="nucleotide sequence ID" value="XM_002505234.1"/>
</dbReference>
<dbReference type="EMBL" id="CP001330">
    <property type="protein sequence ID" value="ACO66538.1"/>
    <property type="molecule type" value="Genomic_DNA"/>
</dbReference>
<dbReference type="GeneID" id="8247702"/>
<dbReference type="OrthoDB" id="541556at2759"/>
<dbReference type="AlphaFoldDB" id="C1EEH6"/>
<proteinExistence type="predicted"/>
<evidence type="ECO:0000256" key="1">
    <source>
        <dbReference type="SAM" id="MobiDB-lite"/>
    </source>
</evidence>
<dbReference type="InParanoid" id="C1EEH6"/>
<dbReference type="KEGG" id="mis:MICPUN_62626"/>
<keyword evidence="3" id="KW-1185">Reference proteome</keyword>
<feature type="compositionally biased region" description="Low complexity" evidence="1">
    <location>
        <begin position="90"/>
        <end position="114"/>
    </location>
</feature>
<protein>
    <submittedName>
        <fullName evidence="2">Uncharacterized protein</fullName>
    </submittedName>
</protein>
<organism evidence="2 3">
    <name type="scientific">Micromonas commoda (strain RCC299 / NOUM17 / CCMP2709)</name>
    <name type="common">Picoplanktonic green alga</name>
    <dbReference type="NCBI Taxonomy" id="296587"/>
    <lineage>
        <taxon>Eukaryota</taxon>
        <taxon>Viridiplantae</taxon>
        <taxon>Chlorophyta</taxon>
        <taxon>Mamiellophyceae</taxon>
        <taxon>Mamiellales</taxon>
        <taxon>Mamiellaceae</taxon>
        <taxon>Micromonas</taxon>
    </lineage>
</organism>
<evidence type="ECO:0000313" key="3">
    <source>
        <dbReference type="Proteomes" id="UP000002009"/>
    </source>
</evidence>